<evidence type="ECO:0000256" key="1">
    <source>
        <dbReference type="SAM" id="MobiDB-lite"/>
    </source>
</evidence>
<feature type="transmembrane region" description="Helical" evidence="2">
    <location>
        <begin position="61"/>
        <end position="79"/>
    </location>
</feature>
<protein>
    <recommendedName>
        <fullName evidence="5">DUF3618 domain-containing protein</fullName>
    </recommendedName>
</protein>
<comment type="caution">
    <text evidence="3">The sequence shown here is derived from an EMBL/GenBank/DDBJ whole genome shotgun (WGS) entry which is preliminary data.</text>
</comment>
<evidence type="ECO:0008006" key="5">
    <source>
        <dbReference type="Google" id="ProtNLM"/>
    </source>
</evidence>
<feature type="compositionally biased region" description="Polar residues" evidence="1">
    <location>
        <begin position="24"/>
        <end position="33"/>
    </location>
</feature>
<accession>A0ABQ3Y470</accession>
<evidence type="ECO:0000256" key="2">
    <source>
        <dbReference type="SAM" id="Phobius"/>
    </source>
</evidence>
<evidence type="ECO:0000313" key="3">
    <source>
        <dbReference type="EMBL" id="GID74791.1"/>
    </source>
</evidence>
<gene>
    <name evidence="3" type="ORF">Ade02nite_34320</name>
</gene>
<reference evidence="3 4" key="1">
    <citation type="submission" date="2021-01" db="EMBL/GenBank/DDBJ databases">
        <title>Whole genome shotgun sequence of Actinoplanes deccanensis NBRC 13994.</title>
        <authorList>
            <person name="Komaki H."/>
            <person name="Tamura T."/>
        </authorList>
    </citation>
    <scope>NUCLEOTIDE SEQUENCE [LARGE SCALE GENOMIC DNA]</scope>
    <source>
        <strain evidence="3 4">NBRC 13994</strain>
    </source>
</reference>
<sequence length="99" mass="10413">MSTDLPRTSADLADTDLVDAGSSGADTSITPETTRPRLRQVLTAAPAKVRQAGGAVRRKPAPTAGALALAGGVIAVLLLRRRAARAKATRRWVPARFQR</sequence>
<organism evidence="3 4">
    <name type="scientific">Paractinoplanes deccanensis</name>
    <dbReference type="NCBI Taxonomy" id="113561"/>
    <lineage>
        <taxon>Bacteria</taxon>
        <taxon>Bacillati</taxon>
        <taxon>Actinomycetota</taxon>
        <taxon>Actinomycetes</taxon>
        <taxon>Micromonosporales</taxon>
        <taxon>Micromonosporaceae</taxon>
        <taxon>Paractinoplanes</taxon>
    </lineage>
</organism>
<keyword evidence="2" id="KW-0812">Transmembrane</keyword>
<name>A0ABQ3Y470_9ACTN</name>
<keyword evidence="2" id="KW-0472">Membrane</keyword>
<dbReference type="EMBL" id="BOMI01000065">
    <property type="protein sequence ID" value="GID74791.1"/>
    <property type="molecule type" value="Genomic_DNA"/>
</dbReference>
<feature type="region of interest" description="Disordered" evidence="1">
    <location>
        <begin position="1"/>
        <end position="35"/>
    </location>
</feature>
<dbReference type="RefSeq" id="WP_203763737.1">
    <property type="nucleotide sequence ID" value="NZ_BAAABO010000012.1"/>
</dbReference>
<evidence type="ECO:0000313" key="4">
    <source>
        <dbReference type="Proteomes" id="UP000609879"/>
    </source>
</evidence>
<proteinExistence type="predicted"/>
<keyword evidence="2" id="KW-1133">Transmembrane helix</keyword>
<dbReference type="Proteomes" id="UP000609879">
    <property type="component" value="Unassembled WGS sequence"/>
</dbReference>
<keyword evidence="4" id="KW-1185">Reference proteome</keyword>